<sequence length="483" mass="52971">MFIEIFLKYFVLFYLISAVTFGQAIDNDITIELGQTNFPIERPFTISIIIPNSDSRPSVLFPDIPGFTKKGTSASVTPSEIGGKTITNQVITQNYQARAPGRFRIPPFSIEVNDETVQSEGTIVVVRPSGVASGPVTSTAVTLAIPSSGAAFLSLRASKATLYAGEDVALTLSFFIADNYPYRLQFRALDKQLQTITKKIRPANAWEESVGITELNPVPVLVGGKKFREYRLYQSVFFPLANRTLQLPAVTLWMEKERPIIGPPSAKPETITFTSKPITIAVRPLPAHPLRGRVPVGTFRLEENLERQRVRVGQSIRYTFTVTGEGNIATLPAPATLNDTTAVDIFPPKERHTIENNGTQVTGRKLFTYFIVPHQDGSIPLVNRFQWIYFNPHTARYDTLRPRAQLQVGGKGAGLLANATVQAALSGTTGEVVPATTGNSLYSGIEAIDSTQQSMSVPALIRSIANVLIVIMLLGVIFVFFKK</sequence>
<keyword evidence="1" id="KW-0472">Membrane</keyword>
<gene>
    <name evidence="2" type="ORF">M0L20_06880</name>
</gene>
<dbReference type="EMBL" id="JALPRF010000001">
    <property type="protein sequence ID" value="MCK8491572.1"/>
    <property type="molecule type" value="Genomic_DNA"/>
</dbReference>
<evidence type="ECO:0000313" key="3">
    <source>
        <dbReference type="Proteomes" id="UP001202180"/>
    </source>
</evidence>
<name>A0ABT0HI69_9BACT</name>
<reference evidence="2 3" key="1">
    <citation type="submission" date="2022-04" db="EMBL/GenBank/DDBJ databases">
        <title>Spirosoma sp. strain RP8 genome sequencing and assembly.</title>
        <authorList>
            <person name="Jung Y."/>
        </authorList>
    </citation>
    <scope>NUCLEOTIDE SEQUENCE [LARGE SCALE GENOMIC DNA]</scope>
    <source>
        <strain evidence="2 3">RP8</strain>
    </source>
</reference>
<feature type="transmembrane region" description="Helical" evidence="1">
    <location>
        <begin position="459"/>
        <end position="481"/>
    </location>
</feature>
<accession>A0ABT0HI69</accession>
<dbReference type="Proteomes" id="UP001202180">
    <property type="component" value="Unassembled WGS sequence"/>
</dbReference>
<dbReference type="RefSeq" id="WP_248476246.1">
    <property type="nucleotide sequence ID" value="NZ_JALPRF010000001.1"/>
</dbReference>
<dbReference type="PANTHER" id="PTHR40940">
    <property type="entry name" value="PROTEIN BATD-RELATED"/>
    <property type="match status" value="1"/>
</dbReference>
<dbReference type="PANTHER" id="PTHR40940:SF2">
    <property type="entry name" value="BATD"/>
    <property type="match status" value="1"/>
</dbReference>
<keyword evidence="1" id="KW-1133">Transmembrane helix</keyword>
<evidence type="ECO:0000256" key="1">
    <source>
        <dbReference type="SAM" id="Phobius"/>
    </source>
</evidence>
<organism evidence="2 3">
    <name type="scientific">Spirosoma liriopis</name>
    <dbReference type="NCBI Taxonomy" id="2937440"/>
    <lineage>
        <taxon>Bacteria</taxon>
        <taxon>Pseudomonadati</taxon>
        <taxon>Bacteroidota</taxon>
        <taxon>Cytophagia</taxon>
        <taxon>Cytophagales</taxon>
        <taxon>Cytophagaceae</taxon>
        <taxon>Spirosoma</taxon>
    </lineage>
</organism>
<dbReference type="InterPro" id="IPR025738">
    <property type="entry name" value="BatD"/>
</dbReference>
<comment type="caution">
    <text evidence="2">The sequence shown here is derived from an EMBL/GenBank/DDBJ whole genome shotgun (WGS) entry which is preliminary data.</text>
</comment>
<proteinExistence type="predicted"/>
<evidence type="ECO:0000313" key="2">
    <source>
        <dbReference type="EMBL" id="MCK8491572.1"/>
    </source>
</evidence>
<dbReference type="Pfam" id="PF13584">
    <property type="entry name" value="BatD"/>
    <property type="match status" value="2"/>
</dbReference>
<keyword evidence="3" id="KW-1185">Reference proteome</keyword>
<keyword evidence="1" id="KW-0812">Transmembrane</keyword>
<protein>
    <submittedName>
        <fullName evidence="2">BatD family protein</fullName>
    </submittedName>
</protein>